<dbReference type="InterPro" id="IPR013083">
    <property type="entry name" value="Znf_RING/FYVE/PHD"/>
</dbReference>
<keyword evidence="3 11" id="KW-0812">Transmembrane</keyword>
<keyword evidence="7 11" id="KW-1133">Transmembrane helix</keyword>
<dbReference type="Gene3D" id="3.30.40.10">
    <property type="entry name" value="Zinc/RING finger domain, C3HC4 (zinc finger)"/>
    <property type="match status" value="1"/>
</dbReference>
<evidence type="ECO:0000256" key="2">
    <source>
        <dbReference type="ARBA" id="ARBA00005561"/>
    </source>
</evidence>
<evidence type="ECO:0000259" key="12">
    <source>
        <dbReference type="PROSITE" id="PS50089"/>
    </source>
</evidence>
<evidence type="ECO:0000256" key="1">
    <source>
        <dbReference type="ARBA" id="ARBA00004167"/>
    </source>
</evidence>
<evidence type="ECO:0000313" key="13">
    <source>
        <dbReference type="EMBL" id="TGZ59118.1"/>
    </source>
</evidence>
<feature type="region of interest" description="Disordered" evidence="10">
    <location>
        <begin position="211"/>
        <end position="236"/>
    </location>
</feature>
<evidence type="ECO:0000256" key="8">
    <source>
        <dbReference type="ARBA" id="ARBA00023136"/>
    </source>
</evidence>
<protein>
    <recommendedName>
        <fullName evidence="12">RING-type domain-containing protein</fullName>
    </recommendedName>
</protein>
<comment type="caution">
    <text evidence="13">The sequence shown here is derived from an EMBL/GenBank/DDBJ whole genome shotgun (WGS) entry which is preliminary data.</text>
</comment>
<evidence type="ECO:0000256" key="3">
    <source>
        <dbReference type="ARBA" id="ARBA00022692"/>
    </source>
</evidence>
<sequence length="336" mass="37802">MGLCKCERKQVTNLFCFEHRVNVCEFCMVASHKKCVVKSYLRWLKDSNFNPTCIICSEQLDASDKECVRLVCLDVFHWDCLNELVSTAPATTAPAGYICPSCGQSIIPHSNHGGPVAEALRTFLGRVDWAKPCLNGFQTFTQTPVLQRPISPQRTDSQIFSQTNSGKLLDPRLDAVARQFLSGKDVPETAVYELASKPTVAEELCSEHLSSSTTFNHSPKAQRREPSSSAVPMFLKPREDDDKYRRRVALGGITRWFRSYFSVHNRSLTFRERRFFLLLAIFFIAGLLTFSHIHQVNSTDRGSLFDPHMNPDIHLDRAAAAAIEAGDERNGVRVDS</sequence>
<evidence type="ECO:0000256" key="9">
    <source>
        <dbReference type="PROSITE-ProRule" id="PRU00175"/>
    </source>
</evidence>
<accession>A0A4S2LFE4</accession>
<dbReference type="Pfam" id="PF25993">
    <property type="entry name" value="zf-B_box_ZFPL1"/>
    <property type="match status" value="1"/>
</dbReference>
<dbReference type="Pfam" id="PF25998">
    <property type="entry name" value="U-box_ZFPL1"/>
    <property type="match status" value="1"/>
</dbReference>
<evidence type="ECO:0000313" key="14">
    <source>
        <dbReference type="Proteomes" id="UP000308267"/>
    </source>
</evidence>
<evidence type="ECO:0000256" key="7">
    <source>
        <dbReference type="ARBA" id="ARBA00022989"/>
    </source>
</evidence>
<keyword evidence="6" id="KW-0862">Zinc</keyword>
<dbReference type="PANTHER" id="PTHR12981">
    <property type="entry name" value="ZINC FINGER PROTEIN-LIKE 1"/>
    <property type="match status" value="1"/>
</dbReference>
<evidence type="ECO:0000256" key="5">
    <source>
        <dbReference type="ARBA" id="ARBA00022771"/>
    </source>
</evidence>
<dbReference type="GO" id="GO:0016020">
    <property type="term" value="C:membrane"/>
    <property type="evidence" value="ECO:0007669"/>
    <property type="project" value="UniProtKB-SubCell"/>
</dbReference>
<dbReference type="PANTHER" id="PTHR12981:SF0">
    <property type="entry name" value="ZINC FINGER PROTEIN-LIKE 1"/>
    <property type="match status" value="1"/>
</dbReference>
<dbReference type="EMBL" id="SJOL01008995">
    <property type="protein sequence ID" value="TGZ59118.1"/>
    <property type="molecule type" value="Genomic_DNA"/>
</dbReference>
<feature type="transmembrane region" description="Helical" evidence="11">
    <location>
        <begin position="275"/>
        <end position="293"/>
    </location>
</feature>
<keyword evidence="14" id="KW-1185">Reference proteome</keyword>
<evidence type="ECO:0000256" key="11">
    <source>
        <dbReference type="SAM" id="Phobius"/>
    </source>
</evidence>
<organism evidence="13 14">
    <name type="scientific">Opisthorchis felineus</name>
    <dbReference type="NCBI Taxonomy" id="147828"/>
    <lineage>
        <taxon>Eukaryota</taxon>
        <taxon>Metazoa</taxon>
        <taxon>Spiralia</taxon>
        <taxon>Lophotrochozoa</taxon>
        <taxon>Platyhelminthes</taxon>
        <taxon>Trematoda</taxon>
        <taxon>Digenea</taxon>
        <taxon>Opisthorchiida</taxon>
        <taxon>Opisthorchiata</taxon>
        <taxon>Opisthorchiidae</taxon>
        <taxon>Opisthorchis</taxon>
    </lineage>
</organism>
<comment type="subcellular location">
    <subcellularLocation>
        <location evidence="1">Membrane</location>
        <topology evidence="1">Single-pass membrane protein</topology>
    </subcellularLocation>
</comment>
<dbReference type="GO" id="GO:0008270">
    <property type="term" value="F:zinc ion binding"/>
    <property type="evidence" value="ECO:0007669"/>
    <property type="project" value="UniProtKB-KW"/>
</dbReference>
<dbReference type="InterPro" id="IPR001841">
    <property type="entry name" value="Znf_RING"/>
</dbReference>
<dbReference type="InterPro" id="IPR058730">
    <property type="entry name" value="U-box_ZFPL1-like"/>
</dbReference>
<dbReference type="InterPro" id="IPR058731">
    <property type="entry name" value="Znf-B_box_ZFPL1-like"/>
</dbReference>
<dbReference type="STRING" id="147828.A0A4S2LFE4"/>
<gene>
    <name evidence="13" type="ORF">CRM22_009276</name>
</gene>
<dbReference type="Proteomes" id="UP000308267">
    <property type="component" value="Unassembled WGS sequence"/>
</dbReference>
<proteinExistence type="inferred from homology"/>
<evidence type="ECO:0000256" key="4">
    <source>
        <dbReference type="ARBA" id="ARBA00022723"/>
    </source>
</evidence>
<dbReference type="AlphaFoldDB" id="A0A4S2LFE4"/>
<feature type="domain" description="RING-type" evidence="12">
    <location>
        <begin position="53"/>
        <end position="102"/>
    </location>
</feature>
<dbReference type="PROSITE" id="PS50089">
    <property type="entry name" value="ZF_RING_2"/>
    <property type="match status" value="1"/>
</dbReference>
<keyword evidence="8 11" id="KW-0472">Membrane</keyword>
<dbReference type="OrthoDB" id="1916590at2759"/>
<dbReference type="InterPro" id="IPR039043">
    <property type="entry name" value="ZFPL1"/>
</dbReference>
<dbReference type="SUPFAM" id="SSF57850">
    <property type="entry name" value="RING/U-box"/>
    <property type="match status" value="1"/>
</dbReference>
<dbReference type="GO" id="GO:0005794">
    <property type="term" value="C:Golgi apparatus"/>
    <property type="evidence" value="ECO:0007669"/>
    <property type="project" value="TreeGrafter"/>
</dbReference>
<evidence type="ECO:0000256" key="6">
    <source>
        <dbReference type="ARBA" id="ARBA00022833"/>
    </source>
</evidence>
<comment type="similarity">
    <text evidence="2">Belongs to the ZFPL1 family.</text>
</comment>
<keyword evidence="5 9" id="KW-0863">Zinc-finger</keyword>
<keyword evidence="4" id="KW-0479">Metal-binding</keyword>
<name>A0A4S2LFE4_OPIFE</name>
<reference evidence="13 14" key="1">
    <citation type="journal article" date="2019" name="BMC Genomics">
        <title>New insights from Opisthorchis felineus genome: update on genomics of the epidemiologically important liver flukes.</title>
        <authorList>
            <person name="Ershov N.I."/>
            <person name="Mordvinov V.A."/>
            <person name="Prokhortchouk E.B."/>
            <person name="Pakharukova M.Y."/>
            <person name="Gunbin K.V."/>
            <person name="Ustyantsev K."/>
            <person name="Genaev M.A."/>
            <person name="Blinov A.G."/>
            <person name="Mazur A."/>
            <person name="Boulygina E."/>
            <person name="Tsygankova S."/>
            <person name="Khrameeva E."/>
            <person name="Chekanov N."/>
            <person name="Fan G."/>
            <person name="Xiao A."/>
            <person name="Zhang H."/>
            <person name="Xu X."/>
            <person name="Yang H."/>
            <person name="Solovyev V."/>
            <person name="Lee S.M."/>
            <person name="Liu X."/>
            <person name="Afonnikov D.A."/>
            <person name="Skryabin K.G."/>
        </authorList>
    </citation>
    <scope>NUCLEOTIDE SEQUENCE [LARGE SCALE GENOMIC DNA]</scope>
    <source>
        <strain evidence="13">AK-0245</strain>
        <tissue evidence="13">Whole organism</tissue>
    </source>
</reference>
<evidence type="ECO:0000256" key="10">
    <source>
        <dbReference type="SAM" id="MobiDB-lite"/>
    </source>
</evidence>